<evidence type="ECO:0008006" key="4">
    <source>
        <dbReference type="Google" id="ProtNLM"/>
    </source>
</evidence>
<proteinExistence type="predicted"/>
<dbReference type="STRING" id="52689.AKG39_02925"/>
<comment type="caution">
    <text evidence="2">The sequence shown here is derived from an EMBL/GenBank/DDBJ whole genome shotgun (WGS) entry which is preliminary data.</text>
</comment>
<dbReference type="RefSeq" id="WP_050738860.1">
    <property type="nucleotide sequence ID" value="NZ_LGYO01000007.1"/>
</dbReference>
<name>A0A0L6U3L6_9FIRM</name>
<evidence type="ECO:0000313" key="3">
    <source>
        <dbReference type="Proteomes" id="UP000036873"/>
    </source>
</evidence>
<keyword evidence="3" id="KW-1185">Reference proteome</keyword>
<reference evidence="3" key="1">
    <citation type="submission" date="2015-07" db="EMBL/GenBank/DDBJ databases">
        <title>Draft genome sequence of Acetobacterium bakii DSM 8293, a potential psychrophilic chemical producer through syngas fermentation.</title>
        <authorList>
            <person name="Song Y."/>
            <person name="Hwang S."/>
            <person name="Cho B.-K."/>
        </authorList>
    </citation>
    <scope>NUCLEOTIDE SEQUENCE [LARGE SCALE GENOMIC DNA]</scope>
    <source>
        <strain evidence="3">DSM 8239</strain>
    </source>
</reference>
<dbReference type="EMBL" id="LGYO01000007">
    <property type="protein sequence ID" value="KNZ43119.1"/>
    <property type="molecule type" value="Genomic_DNA"/>
</dbReference>
<dbReference type="Gene3D" id="3.30.1490.300">
    <property type="match status" value="1"/>
</dbReference>
<keyword evidence="1" id="KW-1133">Transmembrane helix</keyword>
<organism evidence="2 3">
    <name type="scientific">Acetobacterium bakii</name>
    <dbReference type="NCBI Taxonomy" id="52689"/>
    <lineage>
        <taxon>Bacteria</taxon>
        <taxon>Bacillati</taxon>
        <taxon>Bacillota</taxon>
        <taxon>Clostridia</taxon>
        <taxon>Eubacteriales</taxon>
        <taxon>Eubacteriaceae</taxon>
        <taxon>Acetobacterium</taxon>
    </lineage>
</organism>
<evidence type="ECO:0000256" key="1">
    <source>
        <dbReference type="SAM" id="Phobius"/>
    </source>
</evidence>
<sequence length="515" mass="56861">MQTIVYFSNNGIQVLQGGIKSGKLTIRNFKSLPIEEGALINGVITNEEALRTTIAAAMEENGDLFKNISLLIDSSLIMTKNIEVPKLNKKALLALAASEFEDAAGNYENLIVDYSSIPGVNGQNMFCCAVEKNVLDPYVALFESLKVKIKSIDVGLNAIIKYVSGTRDYHGMTFALNLVDGNNLLSLLFENGRYIFSTRSRLMADRGTEAFASELSTRLSSLIQFNKSEKSEHTLVMSLYAGLDEYELNSLKTLVFDPDLKLFIIPQTPNILVTFNVEDTFDFGGYLYPISGFFAGKSDINLMRAYRESNLVKKESNVKYKALYLPIGLAVFFLGAFLTFFILNLRMEKNLEWINQYINDEQVQAEYTQAQTLDAQIAIINEQIASMESINQAIASNPQLVSEKLNRVQTLTNGVIALNTMTYDGTTGALNMTAIANNEQEAALYIERLKATGYFTQIVYGGYSQLEMTRTQTISNTATSSTTSTSQANAATRTTTTTAEGYGFTVDAYLKAGGQ</sequence>
<dbReference type="Gene3D" id="3.30.420.40">
    <property type="match status" value="2"/>
</dbReference>
<dbReference type="Proteomes" id="UP000036873">
    <property type="component" value="Unassembled WGS sequence"/>
</dbReference>
<protein>
    <recommendedName>
        <fullName evidence="4">Pilus assembly protein PilM</fullName>
    </recommendedName>
</protein>
<keyword evidence="1" id="KW-0812">Transmembrane</keyword>
<dbReference type="AlphaFoldDB" id="A0A0L6U3L6"/>
<keyword evidence="1" id="KW-0472">Membrane</keyword>
<accession>A0A0L6U3L6</accession>
<dbReference type="OrthoDB" id="1649455at2"/>
<evidence type="ECO:0000313" key="2">
    <source>
        <dbReference type="EMBL" id="KNZ43119.1"/>
    </source>
</evidence>
<feature type="transmembrane region" description="Helical" evidence="1">
    <location>
        <begin position="323"/>
        <end position="343"/>
    </location>
</feature>
<gene>
    <name evidence="2" type="ORF">AKG39_02925</name>
</gene>